<dbReference type="EMBL" id="JOWA01000143">
    <property type="protein sequence ID" value="KEZ39514.1"/>
    <property type="molecule type" value="Genomic_DNA"/>
</dbReference>
<evidence type="ECO:0000313" key="3">
    <source>
        <dbReference type="Proteomes" id="UP000028545"/>
    </source>
</evidence>
<evidence type="ECO:0000259" key="1">
    <source>
        <dbReference type="Pfam" id="PF01636"/>
    </source>
</evidence>
<dbReference type="InterPro" id="IPR011009">
    <property type="entry name" value="Kinase-like_dom_sf"/>
</dbReference>
<dbReference type="GO" id="GO:0016301">
    <property type="term" value="F:kinase activity"/>
    <property type="evidence" value="ECO:0007669"/>
    <property type="project" value="UniProtKB-KW"/>
</dbReference>
<dbReference type="KEGG" id="sapo:SAPIO_CDS9385"/>
<gene>
    <name evidence="2" type="ORF">SAPIO_CDS9385</name>
</gene>
<keyword evidence="2" id="KW-0808">Transferase</keyword>
<organism evidence="2 3">
    <name type="scientific">Pseudallescheria apiosperma</name>
    <name type="common">Scedosporium apiospermum</name>
    <dbReference type="NCBI Taxonomy" id="563466"/>
    <lineage>
        <taxon>Eukaryota</taxon>
        <taxon>Fungi</taxon>
        <taxon>Dikarya</taxon>
        <taxon>Ascomycota</taxon>
        <taxon>Pezizomycotina</taxon>
        <taxon>Sordariomycetes</taxon>
        <taxon>Hypocreomycetidae</taxon>
        <taxon>Microascales</taxon>
        <taxon>Microascaceae</taxon>
        <taxon>Scedosporium</taxon>
    </lineage>
</organism>
<dbReference type="InterPro" id="IPR051678">
    <property type="entry name" value="AGP_Transferase"/>
</dbReference>
<sequence>MTDDSAPTSALGSDTWLGANEYESGSALHTRATNFLSTAKWDVLADIASKHRGGMSCQYEDKFSVGHFNMVRRIVFEDGVNWVARVRLPNENMFAGREELEDSKTMEIEVASMKFFRRETSIPVPEVFDYNTSRENDAGAPYILMEYIHGNVALELRQAKSCAPQLFGTPEQDRKFREQMAQIQATAASFKFPQIGSLYYNKETDDFYIGPEPQTGKGPWASSTEYYDDLVNHLLKGTIKKDDLKQNQSFMVPTILNHLMRLYGEEKTGPFRLTNRYFGAHNILVNDDFDIIGLIDFDGVMSAPLEVVAQYPELSFLQVDPPGITYSHPAAIERVKLTAPRLEEYKRLLGTFESRGGDVTQEVAGHLGSTSASIYQGMQAFAQHQDFVNEKWMKSCLKMLQEYAESL</sequence>
<dbReference type="OrthoDB" id="10003767at2759"/>
<dbReference type="PANTHER" id="PTHR21310:SF15">
    <property type="entry name" value="AMINOGLYCOSIDE PHOSPHOTRANSFERASE DOMAIN-CONTAINING PROTEIN"/>
    <property type="match status" value="1"/>
</dbReference>
<accession>A0A084FWQ2</accession>
<dbReference type="InterPro" id="IPR002575">
    <property type="entry name" value="Aminoglycoside_PTrfase"/>
</dbReference>
<name>A0A084FWQ2_PSEDA</name>
<keyword evidence="3" id="KW-1185">Reference proteome</keyword>
<dbReference type="SUPFAM" id="SSF56112">
    <property type="entry name" value="Protein kinase-like (PK-like)"/>
    <property type="match status" value="1"/>
</dbReference>
<protein>
    <submittedName>
        <fullName evidence="2">Protein kinase-like domain</fullName>
    </submittedName>
</protein>
<dbReference type="Gene3D" id="3.30.200.20">
    <property type="entry name" value="Phosphorylase Kinase, domain 1"/>
    <property type="match status" value="1"/>
</dbReference>
<evidence type="ECO:0000313" key="2">
    <source>
        <dbReference type="EMBL" id="KEZ39514.1"/>
    </source>
</evidence>
<dbReference type="RefSeq" id="XP_016639313.1">
    <property type="nucleotide sequence ID" value="XM_016790803.1"/>
</dbReference>
<reference evidence="2 3" key="1">
    <citation type="journal article" date="2014" name="Genome Announc.">
        <title>Draft genome sequence of the pathogenic fungus Scedosporium apiospermum.</title>
        <authorList>
            <person name="Vandeputte P."/>
            <person name="Ghamrawi S."/>
            <person name="Rechenmann M."/>
            <person name="Iltis A."/>
            <person name="Giraud S."/>
            <person name="Fleury M."/>
            <person name="Thornton C."/>
            <person name="Delhaes L."/>
            <person name="Meyer W."/>
            <person name="Papon N."/>
            <person name="Bouchara J.P."/>
        </authorList>
    </citation>
    <scope>NUCLEOTIDE SEQUENCE [LARGE SCALE GENOMIC DNA]</scope>
    <source>
        <strain evidence="2 3">IHEM 14462</strain>
    </source>
</reference>
<dbReference type="VEuPathDB" id="FungiDB:SAPIO_CDS9385"/>
<comment type="caution">
    <text evidence="2">The sequence shown here is derived from an EMBL/GenBank/DDBJ whole genome shotgun (WGS) entry which is preliminary data.</text>
</comment>
<dbReference type="HOGENOM" id="CLU_053876_0_0_1"/>
<proteinExistence type="predicted"/>
<dbReference type="GeneID" id="27728457"/>
<dbReference type="Proteomes" id="UP000028545">
    <property type="component" value="Unassembled WGS sequence"/>
</dbReference>
<feature type="domain" description="Aminoglycoside phosphotransferase" evidence="1">
    <location>
        <begin position="102"/>
        <end position="304"/>
    </location>
</feature>
<keyword evidence="2" id="KW-0418">Kinase</keyword>
<dbReference type="AlphaFoldDB" id="A0A084FWQ2"/>
<dbReference type="OMA" id="ISIKCAQ"/>
<dbReference type="PANTHER" id="PTHR21310">
    <property type="entry name" value="AMINOGLYCOSIDE PHOSPHOTRANSFERASE-RELATED-RELATED"/>
    <property type="match status" value="1"/>
</dbReference>
<dbReference type="Pfam" id="PF01636">
    <property type="entry name" value="APH"/>
    <property type="match status" value="1"/>
</dbReference>